<dbReference type="Proteomes" id="UP000001593">
    <property type="component" value="Unassembled WGS sequence"/>
</dbReference>
<dbReference type="Gene3D" id="1.10.3380.10">
    <property type="entry name" value="Sec63 N-terminal domain-like domain"/>
    <property type="match status" value="1"/>
</dbReference>
<dbReference type="Gene3D" id="1.10.150.20">
    <property type="entry name" value="5' to 3' exonuclease, C-terminal subdomain"/>
    <property type="match status" value="1"/>
</dbReference>
<evidence type="ECO:0000259" key="11">
    <source>
        <dbReference type="PROSITE" id="PS50076"/>
    </source>
</evidence>
<dbReference type="FunFam" id="1.10.287.110:FF:000063">
    <property type="entry name" value="Translocation protein SEC63"/>
    <property type="match status" value="1"/>
</dbReference>
<dbReference type="PANTHER" id="PTHR24075:SF0">
    <property type="entry name" value="TRANSLOCATION PROTEIN SEC63 HOMOLOG"/>
    <property type="match status" value="1"/>
</dbReference>
<evidence type="ECO:0000256" key="3">
    <source>
        <dbReference type="ARBA" id="ARBA00022692"/>
    </source>
</evidence>
<comment type="subcellular location">
    <subcellularLocation>
        <location evidence="1">Endoplasmic reticulum membrane</location>
        <topology evidence="1">Multi-pass membrane protein</topology>
    </subcellularLocation>
</comment>
<feature type="transmembrane region" description="Helical" evidence="10">
    <location>
        <begin position="73"/>
        <end position="93"/>
    </location>
</feature>
<feature type="transmembrane region" description="Helical" evidence="10">
    <location>
        <begin position="193"/>
        <end position="216"/>
    </location>
</feature>
<dbReference type="InParanoid" id="A7RPA9"/>
<feature type="domain" description="J" evidence="11">
    <location>
        <begin position="106"/>
        <end position="168"/>
    </location>
</feature>
<dbReference type="Pfam" id="PF00226">
    <property type="entry name" value="DnaJ"/>
    <property type="match status" value="1"/>
</dbReference>
<organism evidence="12 13">
    <name type="scientific">Nematostella vectensis</name>
    <name type="common">Starlet sea anemone</name>
    <dbReference type="NCBI Taxonomy" id="45351"/>
    <lineage>
        <taxon>Eukaryota</taxon>
        <taxon>Metazoa</taxon>
        <taxon>Cnidaria</taxon>
        <taxon>Anthozoa</taxon>
        <taxon>Hexacorallia</taxon>
        <taxon>Actiniaria</taxon>
        <taxon>Edwardsiidae</taxon>
        <taxon>Nematostella</taxon>
    </lineage>
</organism>
<keyword evidence="2" id="KW-0813">Transport</keyword>
<dbReference type="CDD" id="cd06257">
    <property type="entry name" value="DnaJ"/>
    <property type="match status" value="1"/>
</dbReference>
<dbReference type="eggNOG" id="KOG0721">
    <property type="taxonomic scope" value="Eukaryota"/>
</dbReference>
<dbReference type="EMBL" id="DS469525">
    <property type="protein sequence ID" value="EDO46652.1"/>
    <property type="molecule type" value="Genomic_DNA"/>
</dbReference>
<protein>
    <recommendedName>
        <fullName evidence="11">J domain-containing protein</fullName>
    </recommendedName>
</protein>
<dbReference type="SMART" id="SM00973">
    <property type="entry name" value="Sec63"/>
    <property type="match status" value="1"/>
</dbReference>
<evidence type="ECO:0000256" key="6">
    <source>
        <dbReference type="ARBA" id="ARBA00022989"/>
    </source>
</evidence>
<gene>
    <name evidence="12" type="ORF">NEMVEDRAFT_v1g88731</name>
</gene>
<evidence type="ECO:0000256" key="8">
    <source>
        <dbReference type="ARBA" id="ARBA00023186"/>
    </source>
</evidence>
<evidence type="ECO:0000256" key="7">
    <source>
        <dbReference type="ARBA" id="ARBA00023136"/>
    </source>
</evidence>
<keyword evidence="7 10" id="KW-0472">Membrane</keyword>
<dbReference type="HOGENOM" id="CLU_014210_1_0_1"/>
<keyword evidence="8" id="KW-0143">Chaperone</keyword>
<reference evidence="12 13" key="1">
    <citation type="journal article" date="2007" name="Science">
        <title>Sea anemone genome reveals ancestral eumetazoan gene repertoire and genomic organization.</title>
        <authorList>
            <person name="Putnam N.H."/>
            <person name="Srivastava M."/>
            <person name="Hellsten U."/>
            <person name="Dirks B."/>
            <person name="Chapman J."/>
            <person name="Salamov A."/>
            <person name="Terry A."/>
            <person name="Shapiro H."/>
            <person name="Lindquist E."/>
            <person name="Kapitonov V.V."/>
            <person name="Jurka J."/>
            <person name="Genikhovich G."/>
            <person name="Grigoriev I.V."/>
            <person name="Lucas S.M."/>
            <person name="Steele R.E."/>
            <person name="Finnerty J.R."/>
            <person name="Technau U."/>
            <person name="Martindale M.Q."/>
            <person name="Rokhsar D.S."/>
        </authorList>
    </citation>
    <scope>NUCLEOTIDE SEQUENCE [LARGE SCALE GENOMIC DNA]</scope>
    <source>
        <strain evidence="13">CH2 X CH6</strain>
    </source>
</reference>
<evidence type="ECO:0000256" key="9">
    <source>
        <dbReference type="SAM" id="MobiDB-lite"/>
    </source>
</evidence>
<feature type="compositionally biased region" description="Basic and acidic residues" evidence="9">
    <location>
        <begin position="494"/>
        <end position="505"/>
    </location>
</feature>
<dbReference type="PRINTS" id="PR00625">
    <property type="entry name" value="JDOMAIN"/>
</dbReference>
<keyword evidence="3 10" id="KW-0812">Transmembrane</keyword>
<keyword evidence="13" id="KW-1185">Reference proteome</keyword>
<dbReference type="InterPro" id="IPR035892">
    <property type="entry name" value="C2_domain_sf"/>
</dbReference>
<keyword evidence="6 10" id="KW-1133">Transmembrane helix</keyword>
<sequence>MAGAKFEYDEKGTTFYYFLISFYALVLIPLTYYVWNNIKNTEDKKKTKRECNCPPCQEKRHHIRKREPKTKTLKYLSITVIVILWIVFFAGAYKISQFDRDFAEYDPYAVLEIDRVTSVAEIRRQYRSLSKKYHPDKETGDPRKFMRIAKAYEALTNEESRKNWEEHGNPDGPGATSFGIALPSWLVSKENSMWVLAAYGLAFMIILPISVGTWWYKSIQYSCDQILLDTTQLYYYFFHKTPAMQIKRILMILAGSLEFEKGHNGEVQERVTDNIEIPQLMRDLPNLGDKNKEPPLCYPYSIKARSLIHAHLGRMELPPETLKQDLHLILKKGPMLIQEMINCVAQLIAMAKAGRTSNMPRLDTVENVMKVCPMLVQGLWDNKSPLLQLPHLNQENLRHFTTKKRNIRSIRQLISMREDERRALLRGLGEEEYQDIINVCWMLPSVEMSVRAHDKTLITVGDIVTISTTLKRRVLGEFFDDEEAEQQPPTEEQTETRPEDKDSPKPQKVWLKNKKKGKKAKPNKQQKDEKEDEKKENDDKNNDSDDGEEGDEEKDDKIDSGEEDSGDEGSGPGDSDGENDKTESNTKSPEEDEEEWERLQADVKNIESVLETKSKETYPVHAPYFPLEKQEWWWIYVTDRRKTALITPPSQVCTLRNEEEVELKFQAPEKPGTYYYTVTLRSDSYLDCDVHQNFKV</sequence>
<dbReference type="InterPro" id="IPR036869">
    <property type="entry name" value="J_dom_sf"/>
</dbReference>
<evidence type="ECO:0000256" key="10">
    <source>
        <dbReference type="SAM" id="Phobius"/>
    </source>
</evidence>
<feature type="compositionally biased region" description="Basic and acidic residues" evidence="9">
    <location>
        <begin position="525"/>
        <end position="543"/>
    </location>
</feature>
<dbReference type="FunFam" id="1.10.3380.10:FF:000011">
    <property type="entry name" value="Translocation protein SEC63"/>
    <property type="match status" value="1"/>
</dbReference>
<evidence type="ECO:0000313" key="12">
    <source>
        <dbReference type="EMBL" id="EDO46652.1"/>
    </source>
</evidence>
<dbReference type="SUPFAM" id="SSF158702">
    <property type="entry name" value="Sec63 N-terminal domain-like"/>
    <property type="match status" value="1"/>
</dbReference>
<dbReference type="PROSITE" id="PS50076">
    <property type="entry name" value="DNAJ_2"/>
    <property type="match status" value="1"/>
</dbReference>
<dbReference type="GO" id="GO:0008320">
    <property type="term" value="F:protein transmembrane transporter activity"/>
    <property type="evidence" value="ECO:0000318"/>
    <property type="project" value="GO_Central"/>
</dbReference>
<name>A7RPA9_NEMVE</name>
<dbReference type="InterPro" id="IPR014756">
    <property type="entry name" value="Ig_E-set"/>
</dbReference>
<keyword evidence="5" id="KW-0653">Protein transport</keyword>
<dbReference type="Pfam" id="PF02889">
    <property type="entry name" value="Sec63"/>
    <property type="match status" value="2"/>
</dbReference>
<feature type="non-terminal residue" evidence="12">
    <location>
        <position position="696"/>
    </location>
</feature>
<feature type="compositionally biased region" description="Acidic residues" evidence="9">
    <location>
        <begin position="544"/>
        <end position="554"/>
    </location>
</feature>
<dbReference type="InterPro" id="IPR001623">
    <property type="entry name" value="DnaJ_domain"/>
</dbReference>
<dbReference type="GO" id="GO:0031207">
    <property type="term" value="C:Sec62/Sec63 complex"/>
    <property type="evidence" value="ECO:0000318"/>
    <property type="project" value="GO_Central"/>
</dbReference>
<evidence type="ECO:0000256" key="1">
    <source>
        <dbReference type="ARBA" id="ARBA00004477"/>
    </source>
</evidence>
<dbReference type="InterPro" id="IPR004179">
    <property type="entry name" value="Sec63-dom"/>
</dbReference>
<dbReference type="STRING" id="45351.A7RPA9"/>
<proteinExistence type="predicted"/>
<dbReference type="PANTHER" id="PTHR24075">
    <property type="entry name" value="SEC63 DOMAIN-CONTAINING"/>
    <property type="match status" value="1"/>
</dbReference>
<dbReference type="GO" id="GO:0006620">
    <property type="term" value="P:post-translational protein targeting to endoplasmic reticulum membrane"/>
    <property type="evidence" value="ECO:0000318"/>
    <property type="project" value="GO_Central"/>
</dbReference>
<dbReference type="Gene3D" id="1.10.287.110">
    <property type="entry name" value="DnaJ domain"/>
    <property type="match status" value="1"/>
</dbReference>
<dbReference type="OMA" id="RAILHAH"/>
<dbReference type="SUPFAM" id="SSF81296">
    <property type="entry name" value="E set domains"/>
    <property type="match status" value="1"/>
</dbReference>
<accession>A7RPA9</accession>
<evidence type="ECO:0000256" key="2">
    <source>
        <dbReference type="ARBA" id="ARBA00022448"/>
    </source>
</evidence>
<dbReference type="Gene3D" id="2.60.40.150">
    <property type="entry name" value="C2 domain"/>
    <property type="match status" value="1"/>
</dbReference>
<feature type="transmembrane region" description="Helical" evidence="10">
    <location>
        <begin position="15"/>
        <end position="35"/>
    </location>
</feature>
<dbReference type="SUPFAM" id="SSF46565">
    <property type="entry name" value="Chaperone J-domain"/>
    <property type="match status" value="1"/>
</dbReference>
<keyword evidence="4" id="KW-0256">Endoplasmic reticulum</keyword>
<dbReference type="SMART" id="SM00271">
    <property type="entry name" value="DnaJ"/>
    <property type="match status" value="1"/>
</dbReference>
<dbReference type="AlphaFoldDB" id="A7RPA9"/>
<evidence type="ECO:0000256" key="4">
    <source>
        <dbReference type="ARBA" id="ARBA00022824"/>
    </source>
</evidence>
<dbReference type="GO" id="GO:0006614">
    <property type="term" value="P:SRP-dependent cotranslational protein targeting to membrane"/>
    <property type="evidence" value="ECO:0000318"/>
    <property type="project" value="GO_Central"/>
</dbReference>
<evidence type="ECO:0000256" key="5">
    <source>
        <dbReference type="ARBA" id="ARBA00022927"/>
    </source>
</evidence>
<evidence type="ECO:0000313" key="13">
    <source>
        <dbReference type="Proteomes" id="UP000001593"/>
    </source>
</evidence>
<feature type="region of interest" description="Disordered" evidence="9">
    <location>
        <begin position="477"/>
        <end position="596"/>
    </location>
</feature>
<dbReference type="PhylomeDB" id="A7RPA9"/>
<feature type="compositionally biased region" description="Basic residues" evidence="9">
    <location>
        <begin position="511"/>
        <end position="524"/>
    </location>
</feature>